<gene>
    <name evidence="1" type="ORF">Tci_910273</name>
</gene>
<feature type="non-terminal residue" evidence="1">
    <location>
        <position position="128"/>
    </location>
</feature>
<proteinExistence type="predicted"/>
<reference evidence="1" key="1">
    <citation type="journal article" date="2019" name="Sci. Rep.">
        <title>Draft genome of Tanacetum cinerariifolium, the natural source of mosquito coil.</title>
        <authorList>
            <person name="Yamashiro T."/>
            <person name="Shiraishi A."/>
            <person name="Satake H."/>
            <person name="Nakayama K."/>
        </authorList>
    </citation>
    <scope>NUCLEOTIDE SEQUENCE</scope>
</reference>
<organism evidence="1">
    <name type="scientific">Tanacetum cinerariifolium</name>
    <name type="common">Dalmatian daisy</name>
    <name type="synonym">Chrysanthemum cinerariifolium</name>
    <dbReference type="NCBI Taxonomy" id="118510"/>
    <lineage>
        <taxon>Eukaryota</taxon>
        <taxon>Viridiplantae</taxon>
        <taxon>Streptophyta</taxon>
        <taxon>Embryophyta</taxon>
        <taxon>Tracheophyta</taxon>
        <taxon>Spermatophyta</taxon>
        <taxon>Magnoliopsida</taxon>
        <taxon>eudicotyledons</taxon>
        <taxon>Gunneridae</taxon>
        <taxon>Pentapetalae</taxon>
        <taxon>asterids</taxon>
        <taxon>campanulids</taxon>
        <taxon>Asterales</taxon>
        <taxon>Asteraceae</taxon>
        <taxon>Asteroideae</taxon>
        <taxon>Anthemideae</taxon>
        <taxon>Anthemidinae</taxon>
        <taxon>Tanacetum</taxon>
    </lineage>
</organism>
<feature type="non-terminal residue" evidence="1">
    <location>
        <position position="1"/>
    </location>
</feature>
<protein>
    <submittedName>
        <fullName evidence="1">Uncharacterized protein</fullName>
    </submittedName>
</protein>
<dbReference type="EMBL" id="BKCJ011498627">
    <property type="protein sequence ID" value="GFD38304.1"/>
    <property type="molecule type" value="Genomic_DNA"/>
</dbReference>
<evidence type="ECO:0000313" key="1">
    <source>
        <dbReference type="EMBL" id="GFD38304.1"/>
    </source>
</evidence>
<accession>A0A699W232</accession>
<dbReference type="AlphaFoldDB" id="A0A699W232"/>
<name>A0A699W232_TANCI</name>
<sequence>EGGGYTDSITGPNLWTQKAAERFVISSDSHYEPNANAADDECLGLVASEDHGTFWLASQKVIDGAGGSSLPPKKLREDHGIFGVSASVGGKYVDVLQSLLEGSNLAAKVDVTAATTVPFVTSSVTTLS</sequence>
<comment type="caution">
    <text evidence="1">The sequence shown here is derived from an EMBL/GenBank/DDBJ whole genome shotgun (WGS) entry which is preliminary data.</text>
</comment>